<dbReference type="InterPro" id="IPR011701">
    <property type="entry name" value="MFS"/>
</dbReference>
<feature type="transmembrane region" description="Helical" evidence="5">
    <location>
        <begin position="208"/>
        <end position="231"/>
    </location>
</feature>
<evidence type="ECO:0000256" key="1">
    <source>
        <dbReference type="ARBA" id="ARBA00004141"/>
    </source>
</evidence>
<dbReference type="InterPro" id="IPR051788">
    <property type="entry name" value="MFS_Transporter"/>
</dbReference>
<evidence type="ECO:0000313" key="6">
    <source>
        <dbReference type="EMBL" id="RWR44363.1"/>
    </source>
</evidence>
<evidence type="ECO:0000256" key="2">
    <source>
        <dbReference type="ARBA" id="ARBA00022692"/>
    </source>
</evidence>
<keyword evidence="3 5" id="KW-1133">Transmembrane helix</keyword>
<sequence length="389" mass="39670">MRSSVHQRIVLSICFLAGGLGVGAWGANLPALGRRASLDEAALGMTLLAFATGAIAAMTSAPRIITRVGAERVAIVAAGLFGLGIAGVGLVTRLPEALCIAMLTGICFGSLDVAMNSQAASVERRAGRPIMSSFHAVFSAGTLTAALAYSTLAHRGLGSASMMALTGAMLAILSFEAFRQTLKGPCEPVAQDIRPEGAGAPRSGQRAALALGVLAFVIFMAEGAIMDWAAVYLVRVLGTSESLGAAGYAVFSGTMLLGRLLGDRANRHLGPTRLFRICVMIVVLSLGGFLAFGSLPIALCSLALCGLAMANVIPILFSAAGRLGEHDGNRSLSRVLSMGYAGVLLGPAMIGFVAEASSLKISLSLVLLCLMTVALFGRISGSPSGGGES</sequence>
<dbReference type="PANTHER" id="PTHR23514:SF13">
    <property type="entry name" value="INNER MEMBRANE PROTEIN YBJJ"/>
    <property type="match status" value="1"/>
</dbReference>
<evidence type="ECO:0000256" key="5">
    <source>
        <dbReference type="SAM" id="Phobius"/>
    </source>
</evidence>
<keyword evidence="4 5" id="KW-0472">Membrane</keyword>
<evidence type="ECO:0000256" key="4">
    <source>
        <dbReference type="ARBA" id="ARBA00023136"/>
    </source>
</evidence>
<dbReference type="InterPro" id="IPR036259">
    <property type="entry name" value="MFS_trans_sf"/>
</dbReference>
<dbReference type="GO" id="GO:0016020">
    <property type="term" value="C:membrane"/>
    <property type="evidence" value="ECO:0007669"/>
    <property type="project" value="UniProtKB-SubCell"/>
</dbReference>
<name>A0A443L5K2_9RHOB</name>
<feature type="transmembrane region" description="Helical" evidence="5">
    <location>
        <begin position="156"/>
        <end position="175"/>
    </location>
</feature>
<feature type="transmembrane region" description="Helical" evidence="5">
    <location>
        <begin position="97"/>
        <end position="117"/>
    </location>
</feature>
<evidence type="ECO:0000313" key="7">
    <source>
        <dbReference type="Proteomes" id="UP000286594"/>
    </source>
</evidence>
<dbReference type="PANTHER" id="PTHR23514">
    <property type="entry name" value="BYPASS OF STOP CODON PROTEIN 6"/>
    <property type="match status" value="1"/>
</dbReference>
<feature type="transmembrane region" description="Helical" evidence="5">
    <location>
        <begin position="243"/>
        <end position="262"/>
    </location>
</feature>
<dbReference type="SUPFAM" id="SSF103473">
    <property type="entry name" value="MFS general substrate transporter"/>
    <property type="match status" value="1"/>
</dbReference>
<comment type="caution">
    <text evidence="6">The sequence shown here is derived from an EMBL/GenBank/DDBJ whole genome shotgun (WGS) entry which is preliminary data.</text>
</comment>
<organism evidence="6 7">
    <name type="scientific">Paenirhodobacter ferrireducens</name>
    <dbReference type="NCBI Taxonomy" id="1215032"/>
    <lineage>
        <taxon>Bacteria</taxon>
        <taxon>Pseudomonadati</taxon>
        <taxon>Pseudomonadota</taxon>
        <taxon>Alphaproteobacteria</taxon>
        <taxon>Rhodobacterales</taxon>
        <taxon>Rhodobacter group</taxon>
        <taxon>Paenirhodobacter</taxon>
    </lineage>
</organism>
<feature type="transmembrane region" description="Helical" evidence="5">
    <location>
        <begin position="73"/>
        <end position="91"/>
    </location>
</feature>
<dbReference type="Pfam" id="PF07690">
    <property type="entry name" value="MFS_1"/>
    <property type="match status" value="1"/>
</dbReference>
<dbReference type="EMBL" id="SAVB01000032">
    <property type="protein sequence ID" value="RWR44363.1"/>
    <property type="molecule type" value="Genomic_DNA"/>
</dbReference>
<dbReference type="Gene3D" id="1.20.1250.20">
    <property type="entry name" value="MFS general substrate transporter like domains"/>
    <property type="match status" value="2"/>
</dbReference>
<feature type="transmembrane region" description="Helical" evidence="5">
    <location>
        <begin position="359"/>
        <end position="377"/>
    </location>
</feature>
<feature type="transmembrane region" description="Helical" evidence="5">
    <location>
        <begin position="335"/>
        <end position="353"/>
    </location>
</feature>
<evidence type="ECO:0000256" key="3">
    <source>
        <dbReference type="ARBA" id="ARBA00022989"/>
    </source>
</evidence>
<protein>
    <submittedName>
        <fullName evidence="6">MFS transporter</fullName>
    </submittedName>
</protein>
<feature type="transmembrane region" description="Helical" evidence="5">
    <location>
        <begin position="129"/>
        <end position="150"/>
    </location>
</feature>
<dbReference type="AlphaFoldDB" id="A0A443L5K2"/>
<dbReference type="CDD" id="cd17393">
    <property type="entry name" value="MFS_MosC_like"/>
    <property type="match status" value="1"/>
</dbReference>
<keyword evidence="2 5" id="KW-0812">Transmembrane</keyword>
<proteinExistence type="predicted"/>
<feature type="transmembrane region" description="Helical" evidence="5">
    <location>
        <begin position="274"/>
        <end position="295"/>
    </location>
</feature>
<feature type="transmembrane region" description="Helical" evidence="5">
    <location>
        <begin position="301"/>
        <end position="323"/>
    </location>
</feature>
<reference evidence="6 7" key="1">
    <citation type="submission" date="2019-01" db="EMBL/GenBank/DDBJ databases">
        <title>Sinorhodobacter populi sp. nov. isolated from the symptomatic bark tissue of Populus euramericana canker.</title>
        <authorList>
            <person name="Xu G."/>
        </authorList>
    </citation>
    <scope>NUCLEOTIDE SEQUENCE [LARGE SCALE GENOMIC DNA]</scope>
    <source>
        <strain evidence="6 7">CCTCC AB2012026</strain>
    </source>
</reference>
<feature type="transmembrane region" description="Helical" evidence="5">
    <location>
        <begin position="42"/>
        <end position="61"/>
    </location>
</feature>
<gene>
    <name evidence="6" type="ORF">EOW65_18860</name>
</gene>
<dbReference type="Proteomes" id="UP000286594">
    <property type="component" value="Unassembled WGS sequence"/>
</dbReference>
<dbReference type="OrthoDB" id="9810941at2"/>
<keyword evidence="7" id="KW-1185">Reference proteome</keyword>
<comment type="subcellular location">
    <subcellularLocation>
        <location evidence="1">Membrane</location>
        <topology evidence="1">Multi-pass membrane protein</topology>
    </subcellularLocation>
</comment>
<dbReference type="GO" id="GO:0022857">
    <property type="term" value="F:transmembrane transporter activity"/>
    <property type="evidence" value="ECO:0007669"/>
    <property type="project" value="InterPro"/>
</dbReference>
<accession>A0A443L5K2</accession>